<proteinExistence type="predicted"/>
<protein>
    <submittedName>
        <fullName evidence="2">Helix-turn-helix domain-containing protein</fullName>
    </submittedName>
</protein>
<feature type="region of interest" description="Disordered" evidence="1">
    <location>
        <begin position="64"/>
        <end position="117"/>
    </location>
</feature>
<dbReference type="EMBL" id="CP126980">
    <property type="protein sequence ID" value="WIM93498.1"/>
    <property type="molecule type" value="Genomic_DNA"/>
</dbReference>
<name>A0ABY8W8V8_9ACTN</name>
<dbReference type="SUPFAM" id="SSF47413">
    <property type="entry name" value="lambda repressor-like DNA-binding domains"/>
    <property type="match status" value="1"/>
</dbReference>
<feature type="compositionally biased region" description="Low complexity" evidence="1">
    <location>
        <begin position="8"/>
        <end position="19"/>
    </location>
</feature>
<dbReference type="RefSeq" id="WP_284914706.1">
    <property type="nucleotide sequence ID" value="NZ_CP126980.1"/>
</dbReference>
<gene>
    <name evidence="2" type="ORF">ACTOB_005478</name>
</gene>
<organism evidence="2 3">
    <name type="scientific">Actinoplanes oblitus</name>
    <dbReference type="NCBI Taxonomy" id="3040509"/>
    <lineage>
        <taxon>Bacteria</taxon>
        <taxon>Bacillati</taxon>
        <taxon>Actinomycetota</taxon>
        <taxon>Actinomycetes</taxon>
        <taxon>Micromonosporales</taxon>
        <taxon>Micromonosporaceae</taxon>
        <taxon>Actinoplanes</taxon>
    </lineage>
</organism>
<evidence type="ECO:0000313" key="3">
    <source>
        <dbReference type="Proteomes" id="UP001240150"/>
    </source>
</evidence>
<keyword evidence="3" id="KW-1185">Reference proteome</keyword>
<reference evidence="2 3" key="1">
    <citation type="submission" date="2023-06" db="EMBL/GenBank/DDBJ databases">
        <authorList>
            <person name="Yushchuk O."/>
            <person name="Binda E."/>
            <person name="Ruckert-Reed C."/>
            <person name="Fedorenko V."/>
            <person name="Kalinowski J."/>
            <person name="Marinelli F."/>
        </authorList>
    </citation>
    <scope>NUCLEOTIDE SEQUENCE [LARGE SCALE GENOMIC DNA]</scope>
    <source>
        <strain evidence="2 3">NRRL 3884</strain>
    </source>
</reference>
<accession>A0ABY8W8V8</accession>
<dbReference type="Proteomes" id="UP001240150">
    <property type="component" value="Chromosome"/>
</dbReference>
<dbReference type="InterPro" id="IPR001387">
    <property type="entry name" value="Cro/C1-type_HTH"/>
</dbReference>
<dbReference type="CDD" id="cd00093">
    <property type="entry name" value="HTH_XRE"/>
    <property type="match status" value="1"/>
</dbReference>
<feature type="region of interest" description="Disordered" evidence="1">
    <location>
        <begin position="1"/>
        <end position="28"/>
    </location>
</feature>
<evidence type="ECO:0000313" key="2">
    <source>
        <dbReference type="EMBL" id="WIM93498.1"/>
    </source>
</evidence>
<sequence length="515" mass="55100">MPDPGEPAPGAAVPPAGRGDASGDRPAGMAEAATWWDLQDEMAEQFLGLRHDAGECARVEQFALRPPEPGNGRSHPFGGDGGTFPHQALLDGLTVPPPAVDQHLSTAGDSEDTLPPGSRIARWRVLRGLSQLTFAYRMNRPLAWVIAVEQDFDRLDTIEVARQIADVLQVDVPLLMGRDPQGPPDTAFIDDAVVEQVHTALEHGNDPLRAFVPPEVAARSLAELAVAVRDAWQAYEDAEYRALLGVLPRLLRMVDISDSSRTGGRDAAEAARQLSQVYQVTAAVLRKIGLPALGRLAADRAVEAAIRGEDVLLVAAAAGRCAQLLMVMGRDVQSVRLSRLAATRLAEAGLTSPAARAVYGSLLLRTATAAARLGRPAAVRLLLAAADRVAEPFGLATDHYRTCFNPVTVQLCRVATAVELGDGARAVEGHRRFDPSDLAALPAGRRAAHHLALARAYLQISDLDRAGRALLTSAHHAGDEIRSPFGRVITADVLRQARVRAPAMATRLERLFETC</sequence>
<dbReference type="InterPro" id="IPR010982">
    <property type="entry name" value="Lambda_DNA-bd_dom_sf"/>
</dbReference>
<evidence type="ECO:0000256" key="1">
    <source>
        <dbReference type="SAM" id="MobiDB-lite"/>
    </source>
</evidence>